<dbReference type="GeneID" id="40074641"/>
<dbReference type="Proteomes" id="UP000222831">
    <property type="component" value="Segment"/>
</dbReference>
<sequence length="975" mass="108396">MSTLTDLKANIDSFRYNPTKIQGAVLRMVRDVSAGKLDIVDPSNPFVFLVEASATVGASIMTESATNNRKQYAQVAQTVQDLYRHMHYGDFNDIFALPSKAGFVMGFNKDELIARMVQMPDGDIRKIVIPRNTTVSIAGTLFSLQYPIEVRQLAHGGLQVVYDTSKTTPLKNIDTNVIEWQSMRQADGSEMILFPVILDQFNIITQSDVVNGAQKFSLSTTISDQFYFCRVWQETTNGWVELPTTYSQDIYSNNGPVAIVKVVDQQVTVEIPIVFVKTGQISGKVRMDVYQTKGPISQDLGGFDPKQFTINWLAIDKNEQDQYVSPLKAMTTAVVYSSAMTTGGRNAMTFDELKDRVIQNAFGPTILPITPAQAQKKLERNGYNIVKNLDHVTDRIFAATRPMPDPKDVELITPASAGIHTLTETMEHLGMLSTSYVNNQSLTLGPKTLYRVDQGVLKVVSDSEVALLNSLPGDKKAVVITEGSYFYSPFHYVFDATSSTFVSRSYYLDSPKINARSFIAENGTTSLQVSTSSAQIARTPSGWQLTVTTNSSQEWKDLDDEKTHITLAYQPDRSGDYAYTLGTLLGKTTAGERVYQFDIKTSYDIDANNAMQLTNFMMYEQSQQFLRTPLEQNFELFYSVSSPMPSTWTATTFDPLIGTFLLPFGSVGVSRERLDVILGYSLSNLWTRGRTVVGEQDYAKWEVDVQATYEKDVYQADPVTGAAFTVVNGVLTYNKLHSAGDLVFTGPNNDVPVIKYAKGSIKKDAYGNPIVVGGRKLMRQIDLFLLEAPYYFATNKAATDYRTQLVDTIVQWIADDLKDISKMLLDKTNIYFYPVQNVGSVDVIYGAGLKSTIDAGQYFNLKLYVKDSVYKNDKLRESLSRSSVVSISECLKSKTVSNSQIVDALKITYGSDVVAFDLEGLGGTAQLSIVTMVDDSARLTLRKKLEYRPDQTFALREDVNIEFVAAERAGVTLDA</sequence>
<keyword evidence="2" id="KW-1185">Reference proteome</keyword>
<dbReference type="EMBL" id="AP017924">
    <property type="protein sequence ID" value="BAW19220.1"/>
    <property type="molecule type" value="Genomic_DNA"/>
</dbReference>
<evidence type="ECO:0000313" key="1">
    <source>
        <dbReference type="EMBL" id="BAW19220.1"/>
    </source>
</evidence>
<evidence type="ECO:0000313" key="2">
    <source>
        <dbReference type="Proteomes" id="UP000222831"/>
    </source>
</evidence>
<accession>A0A1L7N170</accession>
<organism evidence="1 2">
    <name type="scientific">Ralstonia phage RP12</name>
    <dbReference type="NCBI Taxonomy" id="1923889"/>
    <lineage>
        <taxon>Viruses</taxon>
        <taxon>Duplodnaviria</taxon>
        <taxon>Heunggongvirae</taxon>
        <taxon>Uroviricota</taxon>
        <taxon>Caudoviricetes</taxon>
        <taxon>Chimalliviridae</taxon>
        <taxon>Ripduovirus</taxon>
        <taxon>Ripduovirus RP12</taxon>
    </lineage>
</organism>
<protein>
    <submittedName>
        <fullName evidence="1">Putative virion structural protein</fullName>
    </submittedName>
</protein>
<dbReference type="RefSeq" id="YP_009598939.1">
    <property type="nucleotide sequence ID" value="NC_041911.1"/>
</dbReference>
<proteinExistence type="predicted"/>
<dbReference type="KEGG" id="vg:40074641"/>
<dbReference type="OrthoDB" id="238at10239"/>
<name>A0A1L7N170_9CAUD</name>
<reference evidence="1 2" key="1">
    <citation type="submission" date="2016-12" db="EMBL/GenBank/DDBJ databases">
        <title>Characterization of two jumbo phages RP12 and RP31 infecting the phytopathogen Ralstonia solanacearum.</title>
        <authorList>
            <person name="Kawasaki T."/>
            <person name="Yoshikawa G."/>
            <person name="Ogata H."/>
            <person name="Yamada T."/>
        </authorList>
    </citation>
    <scope>NUCLEOTIDE SEQUENCE [LARGE SCALE GENOMIC DNA]</scope>
    <source>
        <strain evidence="1 2">RP12</strain>
    </source>
</reference>